<dbReference type="AlphaFoldDB" id="A0AAD9KS37"/>
<proteinExistence type="predicted"/>
<dbReference type="PANTHER" id="PTHR46599">
    <property type="entry name" value="PIGGYBAC TRANSPOSABLE ELEMENT-DERIVED PROTEIN 4"/>
    <property type="match status" value="1"/>
</dbReference>
<evidence type="ECO:0000313" key="2">
    <source>
        <dbReference type="EMBL" id="KAK2176472.1"/>
    </source>
</evidence>
<keyword evidence="3" id="KW-1185">Reference proteome</keyword>
<evidence type="ECO:0000313" key="3">
    <source>
        <dbReference type="Proteomes" id="UP001209878"/>
    </source>
</evidence>
<protein>
    <recommendedName>
        <fullName evidence="1">PiggyBac transposable element-derived protein domain-containing protein</fullName>
    </recommendedName>
</protein>
<reference evidence="2" key="1">
    <citation type="journal article" date="2023" name="Mol. Biol. Evol.">
        <title>Third-Generation Sequencing Reveals the Adaptive Role of the Epigenome in Three Deep-Sea Polychaetes.</title>
        <authorList>
            <person name="Perez M."/>
            <person name="Aroh O."/>
            <person name="Sun Y."/>
            <person name="Lan Y."/>
            <person name="Juniper S.K."/>
            <person name="Young C.R."/>
            <person name="Angers B."/>
            <person name="Qian P.Y."/>
        </authorList>
    </citation>
    <scope>NUCLEOTIDE SEQUENCE</scope>
    <source>
        <strain evidence="2">R07B-5</strain>
    </source>
</reference>
<dbReference type="Pfam" id="PF13843">
    <property type="entry name" value="DDE_Tnp_1_7"/>
    <property type="match status" value="1"/>
</dbReference>
<gene>
    <name evidence="2" type="ORF">NP493_662g01133</name>
</gene>
<name>A0AAD9KS37_RIDPI</name>
<dbReference type="Proteomes" id="UP001209878">
    <property type="component" value="Unassembled WGS sequence"/>
</dbReference>
<sequence>MDTKPVPTLTNFHKPAQEGTVLRRREQVHAQVPVPKVLEDYQQHMRGVDLMDRVISYHTLNHHSKKWWPRVFLRHDGVCSQRVCCGEGPAYHQHQWPTFFDFLEDLASDLVGDTRTDRAQR</sequence>
<feature type="domain" description="PiggyBac transposable element-derived protein" evidence="1">
    <location>
        <begin position="3"/>
        <end position="73"/>
    </location>
</feature>
<dbReference type="EMBL" id="JAODUO010000661">
    <property type="protein sequence ID" value="KAK2176472.1"/>
    <property type="molecule type" value="Genomic_DNA"/>
</dbReference>
<organism evidence="2 3">
    <name type="scientific">Ridgeia piscesae</name>
    <name type="common">Tubeworm</name>
    <dbReference type="NCBI Taxonomy" id="27915"/>
    <lineage>
        <taxon>Eukaryota</taxon>
        <taxon>Metazoa</taxon>
        <taxon>Spiralia</taxon>
        <taxon>Lophotrochozoa</taxon>
        <taxon>Annelida</taxon>
        <taxon>Polychaeta</taxon>
        <taxon>Sedentaria</taxon>
        <taxon>Canalipalpata</taxon>
        <taxon>Sabellida</taxon>
        <taxon>Siboglinidae</taxon>
        <taxon>Ridgeia</taxon>
    </lineage>
</organism>
<dbReference type="InterPro" id="IPR029526">
    <property type="entry name" value="PGBD"/>
</dbReference>
<comment type="caution">
    <text evidence="2">The sequence shown here is derived from an EMBL/GenBank/DDBJ whole genome shotgun (WGS) entry which is preliminary data.</text>
</comment>
<dbReference type="PANTHER" id="PTHR46599:SF3">
    <property type="entry name" value="PIGGYBAC TRANSPOSABLE ELEMENT-DERIVED PROTEIN 4"/>
    <property type="match status" value="1"/>
</dbReference>
<evidence type="ECO:0000259" key="1">
    <source>
        <dbReference type="Pfam" id="PF13843"/>
    </source>
</evidence>
<accession>A0AAD9KS37</accession>